<accession>A0A101TN97</accession>
<dbReference type="NCBIfam" id="NF002367">
    <property type="entry name" value="PRK01346.1-4"/>
    <property type="match status" value="1"/>
</dbReference>
<organism evidence="6 7">
    <name type="scientific">Streptomyces caeruleatus</name>
    <dbReference type="NCBI Taxonomy" id="661399"/>
    <lineage>
        <taxon>Bacteria</taxon>
        <taxon>Bacillati</taxon>
        <taxon>Actinomycetota</taxon>
        <taxon>Actinomycetes</taxon>
        <taxon>Kitasatosporales</taxon>
        <taxon>Streptomycetaceae</taxon>
        <taxon>Streptomyces</taxon>
    </lineage>
</organism>
<dbReference type="SUPFAM" id="SSF55729">
    <property type="entry name" value="Acyl-CoA N-acyltransferases (Nat)"/>
    <property type="match status" value="1"/>
</dbReference>
<dbReference type="Gene3D" id="3.30.1050.10">
    <property type="entry name" value="SCP2 sterol-binding domain"/>
    <property type="match status" value="1"/>
</dbReference>
<feature type="active site" description="Proton donor" evidence="4">
    <location>
        <position position="124"/>
    </location>
</feature>
<dbReference type="PROSITE" id="PS51186">
    <property type="entry name" value="GNAT"/>
    <property type="match status" value="1"/>
</dbReference>
<dbReference type="InterPro" id="IPR036527">
    <property type="entry name" value="SCP2_sterol-bd_dom_sf"/>
</dbReference>
<dbReference type="Pfam" id="PF13527">
    <property type="entry name" value="Acetyltransf_9"/>
    <property type="match status" value="1"/>
</dbReference>
<evidence type="ECO:0000313" key="7">
    <source>
        <dbReference type="Proteomes" id="UP000053429"/>
    </source>
</evidence>
<feature type="active site" description="Proton acceptor; via carboxylate" evidence="4">
    <location>
        <position position="402"/>
    </location>
</feature>
<keyword evidence="2 4" id="KW-0808">Transferase</keyword>
<dbReference type="GO" id="GO:0030649">
    <property type="term" value="P:aminoglycoside antibiotic catabolic process"/>
    <property type="evidence" value="ECO:0007669"/>
    <property type="project" value="TreeGrafter"/>
</dbReference>
<dbReference type="GO" id="GO:0034069">
    <property type="term" value="F:aminoglycoside N-acetyltransferase activity"/>
    <property type="evidence" value="ECO:0007669"/>
    <property type="project" value="TreeGrafter"/>
</dbReference>
<evidence type="ECO:0000256" key="3">
    <source>
        <dbReference type="ARBA" id="ARBA00023315"/>
    </source>
</evidence>
<feature type="binding site" evidence="4">
    <location>
        <begin position="119"/>
        <end position="120"/>
    </location>
    <ligand>
        <name>acetyl-CoA</name>
        <dbReference type="ChEBI" id="CHEBI:57288"/>
    </ligand>
</feature>
<dbReference type="EMBL" id="LMWY01000048">
    <property type="protein sequence ID" value="KUN95454.1"/>
    <property type="molecule type" value="Genomic_DNA"/>
</dbReference>
<keyword evidence="3 4" id="KW-0012">Acyltransferase</keyword>
<evidence type="ECO:0000313" key="6">
    <source>
        <dbReference type="EMBL" id="KUN95454.1"/>
    </source>
</evidence>
<dbReference type="Pfam" id="PF17668">
    <property type="entry name" value="Acetyltransf_17"/>
    <property type="match status" value="1"/>
</dbReference>
<dbReference type="RefSeq" id="WP_062723339.1">
    <property type="nucleotide sequence ID" value="NZ_KQ948937.1"/>
</dbReference>
<sequence length="402" mass="43240">MADAEVRVLAQSDHRAGQDLARAAHHTSPISDREWAYAQDLHEPGLALGAFLGGDLVGTTFLLRSRLALPGGSTVPMAAATGIAVRADRTRRGIFTRLERESLDLAVAQGFPVVGSRVSEATIYGRFGHGVGSTTRAVRLYPHEARLRPEVPAGGEVRLVDGETSVGLLPRLYERLGPYRPGVIERSAGWWKAKWEPLVHSGKGAVVAVHSGPDGDDGFAVYQAMRGGDSGARVTLMVTDFHAANPEAVAGLWRFLLGVDLVEEVCARRRPADELVEGMLVDWRACRTHSVNDDLWLRLVDVPKALGARSYRDGDPFVLEITDDLLPANSGSLRIGPDGVERTSDRPQLSLNVDALAMAYLGGTSFTTLASIGLLRVTDTKALPNADRVFGTDRAAFCGTTF</sequence>
<comment type="caution">
    <text evidence="6">The sequence shown here is derived from an EMBL/GenBank/DDBJ whole genome shotgun (WGS) entry which is preliminary data.</text>
</comment>
<dbReference type="InterPro" id="IPR016181">
    <property type="entry name" value="Acyl_CoA_acyltransferase"/>
</dbReference>
<dbReference type="PANTHER" id="PTHR37817:SF1">
    <property type="entry name" value="N-ACETYLTRANSFERASE EIS"/>
    <property type="match status" value="1"/>
</dbReference>
<evidence type="ECO:0000256" key="4">
    <source>
        <dbReference type="HAMAP-Rule" id="MF_01812"/>
    </source>
</evidence>
<dbReference type="STRING" id="661399.AQJ67_34820"/>
<comment type="subunit">
    <text evidence="4">Homohexamer; trimer of dimers.</text>
</comment>
<feature type="domain" description="N-acetyltransferase" evidence="5">
    <location>
        <begin position="4"/>
        <end position="175"/>
    </location>
</feature>
<gene>
    <name evidence="6" type="ORF">AQJ67_34820</name>
</gene>
<evidence type="ECO:0000259" key="5">
    <source>
        <dbReference type="PROSITE" id="PS51186"/>
    </source>
</evidence>
<proteinExistence type="inferred from homology"/>
<dbReference type="InterPro" id="IPR041380">
    <property type="entry name" value="Acetyltransf_17"/>
</dbReference>
<protein>
    <recommendedName>
        <fullName evidence="5">N-acetyltransferase domain-containing protein</fullName>
    </recommendedName>
</protein>
<reference evidence="6 7" key="1">
    <citation type="submission" date="2015-10" db="EMBL/GenBank/DDBJ databases">
        <title>Draft genome sequence of Streptomyces caeruleatus NRRL B-24802, type strain for the species Streptomyces caeruleatus.</title>
        <authorList>
            <person name="Ruckert C."/>
            <person name="Winkler A."/>
            <person name="Kalinowski J."/>
            <person name="Kampfer P."/>
            <person name="Glaeser S."/>
        </authorList>
    </citation>
    <scope>NUCLEOTIDE SEQUENCE [LARGE SCALE GENOMIC DNA]</scope>
    <source>
        <strain evidence="6 7">NRRL B-24802</strain>
    </source>
</reference>
<dbReference type="PANTHER" id="PTHR37817">
    <property type="entry name" value="N-ACETYLTRANSFERASE EIS"/>
    <property type="match status" value="1"/>
</dbReference>
<dbReference type="AlphaFoldDB" id="A0A101TN97"/>
<dbReference type="Pfam" id="PF13530">
    <property type="entry name" value="SCP2_2"/>
    <property type="match status" value="1"/>
</dbReference>
<evidence type="ECO:0000256" key="1">
    <source>
        <dbReference type="ARBA" id="ARBA00009213"/>
    </source>
</evidence>
<dbReference type="InterPro" id="IPR051554">
    <property type="entry name" value="Acetyltransferase_Eis"/>
</dbReference>
<keyword evidence="7" id="KW-1185">Reference proteome</keyword>
<dbReference type="HAMAP" id="MF_01812">
    <property type="entry name" value="Eis"/>
    <property type="match status" value="1"/>
</dbReference>
<evidence type="ECO:0000256" key="2">
    <source>
        <dbReference type="ARBA" id="ARBA00022679"/>
    </source>
</evidence>
<dbReference type="InterPro" id="IPR000182">
    <property type="entry name" value="GNAT_dom"/>
</dbReference>
<dbReference type="OrthoDB" id="8399956at2"/>
<dbReference type="InterPro" id="IPR022902">
    <property type="entry name" value="NAcTrfase_Eis"/>
</dbReference>
<feature type="binding site" evidence="4">
    <location>
        <begin position="83"/>
        <end position="85"/>
    </location>
    <ligand>
        <name>acetyl-CoA</name>
        <dbReference type="ChEBI" id="CHEBI:57288"/>
    </ligand>
</feature>
<dbReference type="Proteomes" id="UP000053429">
    <property type="component" value="Unassembled WGS sequence"/>
</dbReference>
<name>A0A101TN97_9ACTN</name>
<comment type="similarity">
    <text evidence="1 4">Belongs to the acetyltransferase Eis family.</text>
</comment>
<dbReference type="InterPro" id="IPR025559">
    <property type="entry name" value="Eis_dom"/>
</dbReference>
<dbReference type="Gene3D" id="3.40.630.30">
    <property type="match status" value="2"/>
</dbReference>
<dbReference type="SUPFAM" id="SSF55718">
    <property type="entry name" value="SCP-like"/>
    <property type="match status" value="1"/>
</dbReference>
<feature type="binding site" evidence="4">
    <location>
        <begin position="91"/>
        <end position="96"/>
    </location>
    <ligand>
        <name>acetyl-CoA</name>
        <dbReference type="ChEBI" id="CHEBI:57288"/>
    </ligand>
</feature>